<feature type="compositionally biased region" description="Basic and acidic residues" evidence="1">
    <location>
        <begin position="19"/>
        <end position="29"/>
    </location>
</feature>
<name>A0A2H1W7N7_SPOFR</name>
<gene>
    <name evidence="2" type="ORF">SFRICE_021862</name>
</gene>
<protein>
    <submittedName>
        <fullName evidence="2">SFRICE_021862</fullName>
    </submittedName>
</protein>
<evidence type="ECO:0000256" key="1">
    <source>
        <dbReference type="SAM" id="MobiDB-lite"/>
    </source>
</evidence>
<sequence length="116" mass="12842">MTGCAARGRTSRRQSAVPRPDRHHGLTQKIDVKQRLRCVSEVTDRPITPFTIPDFPISLKFLTPKRPKVTHLVLRGENHPMTSLALGEARGSVKLLLAKNHSVPIPACRTEAPVHA</sequence>
<organism evidence="2">
    <name type="scientific">Spodoptera frugiperda</name>
    <name type="common">Fall armyworm</name>
    <dbReference type="NCBI Taxonomy" id="7108"/>
    <lineage>
        <taxon>Eukaryota</taxon>
        <taxon>Metazoa</taxon>
        <taxon>Ecdysozoa</taxon>
        <taxon>Arthropoda</taxon>
        <taxon>Hexapoda</taxon>
        <taxon>Insecta</taxon>
        <taxon>Pterygota</taxon>
        <taxon>Neoptera</taxon>
        <taxon>Endopterygota</taxon>
        <taxon>Lepidoptera</taxon>
        <taxon>Glossata</taxon>
        <taxon>Ditrysia</taxon>
        <taxon>Noctuoidea</taxon>
        <taxon>Noctuidae</taxon>
        <taxon>Amphipyrinae</taxon>
        <taxon>Spodoptera</taxon>
    </lineage>
</organism>
<feature type="region of interest" description="Disordered" evidence="1">
    <location>
        <begin position="1"/>
        <end position="29"/>
    </location>
</feature>
<dbReference type="AlphaFoldDB" id="A0A2H1W7N7"/>
<dbReference type="EMBL" id="ODYU01006864">
    <property type="protein sequence ID" value="SOQ49091.1"/>
    <property type="molecule type" value="Genomic_DNA"/>
</dbReference>
<proteinExistence type="predicted"/>
<evidence type="ECO:0000313" key="2">
    <source>
        <dbReference type="EMBL" id="SOQ49091.1"/>
    </source>
</evidence>
<accession>A0A2H1W7N7</accession>
<reference evidence="2" key="1">
    <citation type="submission" date="2016-07" db="EMBL/GenBank/DDBJ databases">
        <authorList>
            <person name="Bretaudeau A."/>
        </authorList>
    </citation>
    <scope>NUCLEOTIDE SEQUENCE</scope>
    <source>
        <strain evidence="2">Rice</strain>
        <tissue evidence="2">Whole body</tissue>
    </source>
</reference>